<dbReference type="InterPro" id="IPR027824">
    <property type="entry name" value="DUF4469"/>
</dbReference>
<dbReference type="Proteomes" id="UP000468581">
    <property type="component" value="Unassembled WGS sequence"/>
</dbReference>
<sequence length="233" mass="25550">MNIPYYLVDLAIGPEPDHKAGKIQARGSLSERNILDRMVQRGTGISREDMQATLDLFTKVVSDGLAEGWAVNTRLTNYRPGIKGIFNGATDPFDPSRHHFRAALSEGADLKKKMREASGERVTVPLPAPFLIQYTDYGSHTTDSILTPDNIGEINGQALKYDAANEEEGIFLVPEASGDAIRVSTVSILTEGRLMFMVPSTLSVGEYIMEVRRGYTNQASIRIGTLHHTLTVG</sequence>
<dbReference type="AlphaFoldDB" id="A0A6P0ULT6"/>
<organism evidence="4 5">
    <name type="scientific">Leptobacterium flavescens</name>
    <dbReference type="NCBI Taxonomy" id="472055"/>
    <lineage>
        <taxon>Bacteria</taxon>
        <taxon>Pseudomonadati</taxon>
        <taxon>Bacteroidota</taxon>
        <taxon>Flavobacteriia</taxon>
        <taxon>Flavobacteriales</taxon>
        <taxon>Flavobacteriaceae</taxon>
        <taxon>Leptobacterium</taxon>
    </lineage>
</organism>
<dbReference type="Pfam" id="PF14734">
    <property type="entry name" value="DUF4469"/>
    <property type="match status" value="1"/>
</dbReference>
<name>A0A6P0ULT6_9FLAO</name>
<dbReference type="EMBL" id="JAABOO010000002">
    <property type="protein sequence ID" value="NER13502.1"/>
    <property type="molecule type" value="Genomic_DNA"/>
</dbReference>
<evidence type="ECO:0000259" key="2">
    <source>
        <dbReference type="Pfam" id="PF14734"/>
    </source>
</evidence>
<proteinExistence type="predicted"/>
<keyword evidence="1" id="KW-0238">DNA-binding</keyword>
<protein>
    <submittedName>
        <fullName evidence="4">DUF4469 domain-containing protein</fullName>
    </submittedName>
</protein>
<dbReference type="Gene3D" id="4.10.520.10">
    <property type="entry name" value="IHF-like DNA-binding proteins"/>
    <property type="match status" value="1"/>
</dbReference>
<dbReference type="InterPro" id="IPR010992">
    <property type="entry name" value="IHF-like_DNA-bd_dom_sf"/>
</dbReference>
<evidence type="ECO:0000259" key="3">
    <source>
        <dbReference type="Pfam" id="PF14848"/>
    </source>
</evidence>
<reference evidence="4 5" key="1">
    <citation type="submission" date="2020-01" db="EMBL/GenBank/DDBJ databases">
        <title>Leptobacterium flavescens.</title>
        <authorList>
            <person name="Wang G."/>
        </authorList>
    </citation>
    <scope>NUCLEOTIDE SEQUENCE [LARGE SCALE GENOMIC DNA]</scope>
    <source>
        <strain evidence="4 5">KCTC 22160</strain>
    </source>
</reference>
<evidence type="ECO:0000256" key="1">
    <source>
        <dbReference type="ARBA" id="ARBA00023125"/>
    </source>
</evidence>
<dbReference type="GO" id="GO:0003677">
    <property type="term" value="F:DNA binding"/>
    <property type="evidence" value="ECO:0007669"/>
    <property type="project" value="UniProtKB-KW"/>
</dbReference>
<dbReference type="Pfam" id="PF14848">
    <property type="entry name" value="HU-DNA_bdg"/>
    <property type="match status" value="1"/>
</dbReference>
<dbReference type="RefSeq" id="WP_163606539.1">
    <property type="nucleotide sequence ID" value="NZ_JAABOO010000002.1"/>
</dbReference>
<gene>
    <name evidence="4" type="ORF">GWK08_08645</name>
</gene>
<dbReference type="Gene3D" id="2.70.50.70">
    <property type="match status" value="1"/>
</dbReference>
<feature type="domain" description="DUF4469" evidence="2">
    <location>
        <begin position="134"/>
        <end position="217"/>
    </location>
</feature>
<keyword evidence="5" id="KW-1185">Reference proteome</keyword>
<comment type="caution">
    <text evidence="4">The sequence shown here is derived from an EMBL/GenBank/DDBJ whole genome shotgun (WGS) entry which is preliminary data.</text>
</comment>
<accession>A0A6P0ULT6</accession>
<dbReference type="InterPro" id="IPR049893">
    <property type="entry name" value="Bvu_2165-like_IHF-HU-DNA_bdg"/>
</dbReference>
<evidence type="ECO:0000313" key="5">
    <source>
        <dbReference type="Proteomes" id="UP000468581"/>
    </source>
</evidence>
<feature type="domain" description="Bvu-2165-like IHF-HU-like DNA-binding" evidence="3">
    <location>
        <begin position="14"/>
        <end position="117"/>
    </location>
</feature>
<evidence type="ECO:0000313" key="4">
    <source>
        <dbReference type="EMBL" id="NER13502.1"/>
    </source>
</evidence>
<dbReference type="CDD" id="cd13833">
    <property type="entry name" value="HU_IHF_like"/>
    <property type="match status" value="1"/>
</dbReference>